<keyword evidence="15 19" id="KW-0342">GTP-binding</keyword>
<dbReference type="InterPro" id="IPR003203">
    <property type="entry name" value="CobU/CobP"/>
</dbReference>
<dbReference type="SUPFAM" id="SSF52540">
    <property type="entry name" value="P-loop containing nucleoside triphosphate hydrolases"/>
    <property type="match status" value="1"/>
</dbReference>
<feature type="active site" description="GMP-histidine intermediate" evidence="18">
    <location>
        <position position="49"/>
    </location>
</feature>
<dbReference type="Gene3D" id="3.40.50.300">
    <property type="entry name" value="P-loop containing nucleotide triphosphate hydrolases"/>
    <property type="match status" value="1"/>
</dbReference>
<evidence type="ECO:0000256" key="19">
    <source>
        <dbReference type="PIRSR" id="PIRSR006135-2"/>
    </source>
</evidence>
<dbReference type="EC" id="2.7.7.62" evidence="9"/>
<evidence type="ECO:0000256" key="8">
    <source>
        <dbReference type="ARBA" id="ARBA00012016"/>
    </source>
</evidence>
<keyword evidence="12 19" id="KW-0547">Nucleotide-binding</keyword>
<evidence type="ECO:0000256" key="2">
    <source>
        <dbReference type="ARBA" id="ARBA00000711"/>
    </source>
</evidence>
<evidence type="ECO:0000256" key="4">
    <source>
        <dbReference type="ARBA" id="ARBA00003889"/>
    </source>
</evidence>
<keyword evidence="20" id="KW-0548">Nucleotidyltransferase</keyword>
<evidence type="ECO:0000256" key="10">
    <source>
        <dbReference type="ARBA" id="ARBA00022573"/>
    </source>
</evidence>
<evidence type="ECO:0000256" key="16">
    <source>
        <dbReference type="ARBA" id="ARBA00029570"/>
    </source>
</evidence>
<name>A0A1M7G324_9FIRM</name>
<accession>A0A1M7G324</accession>
<dbReference type="UniPathway" id="UPA00148">
    <property type="reaction ID" value="UER00236"/>
</dbReference>
<dbReference type="AlphaFoldDB" id="A0A1M7G324"/>
<comment type="catalytic activity">
    <reaction evidence="1">
        <text>adenosylcob(III)inamide + ATP = adenosylcob(III)inamide phosphate + ADP + H(+)</text>
        <dbReference type="Rhea" id="RHEA:15769"/>
        <dbReference type="ChEBI" id="CHEBI:2480"/>
        <dbReference type="ChEBI" id="CHEBI:15378"/>
        <dbReference type="ChEBI" id="CHEBI:30616"/>
        <dbReference type="ChEBI" id="CHEBI:58502"/>
        <dbReference type="ChEBI" id="CHEBI:456216"/>
        <dbReference type="EC" id="2.7.1.156"/>
    </reaction>
</comment>
<sequence>MMTLVTGGSGSGKSEFAENRTLAYSREDLVYIATMVAFDEEAHRKIARHREMRSEKNFNTIECFVDLKSLALERENTVLLDCISNLVANEMYQENGAHDHTVKQVIEGVKNIKEQVRNLVIVTNEVFSDGITYDEETKRYINYLGAINKALAQMSDEVVEVVYTIPVSHKGKEEKRC</sequence>
<feature type="binding site" evidence="19">
    <location>
        <position position="62"/>
    </location>
    <ligand>
        <name>GTP</name>
        <dbReference type="ChEBI" id="CHEBI:37565"/>
    </ligand>
</feature>
<dbReference type="GO" id="GO:0005525">
    <property type="term" value="F:GTP binding"/>
    <property type="evidence" value="ECO:0007669"/>
    <property type="project" value="UniProtKB-KW"/>
</dbReference>
<evidence type="ECO:0000256" key="5">
    <source>
        <dbReference type="ARBA" id="ARBA00004692"/>
    </source>
</evidence>
<evidence type="ECO:0000313" key="21">
    <source>
        <dbReference type="Proteomes" id="UP000184038"/>
    </source>
</evidence>
<keyword evidence="13 20" id="KW-0418">Kinase</keyword>
<dbReference type="CDD" id="cd00544">
    <property type="entry name" value="CobU"/>
    <property type="match status" value="1"/>
</dbReference>
<evidence type="ECO:0000256" key="3">
    <source>
        <dbReference type="ARBA" id="ARBA00001522"/>
    </source>
</evidence>
<evidence type="ECO:0000256" key="9">
    <source>
        <dbReference type="ARBA" id="ARBA00012523"/>
    </source>
</evidence>
<dbReference type="EMBL" id="FRCP01000006">
    <property type="protein sequence ID" value="SHM10792.1"/>
    <property type="molecule type" value="Genomic_DNA"/>
</dbReference>
<organism evidence="20 21">
    <name type="scientific">Anaerosporobacter mobilis DSM 15930</name>
    <dbReference type="NCBI Taxonomy" id="1120996"/>
    <lineage>
        <taxon>Bacteria</taxon>
        <taxon>Bacillati</taxon>
        <taxon>Bacillota</taxon>
        <taxon>Clostridia</taxon>
        <taxon>Lachnospirales</taxon>
        <taxon>Lachnospiraceae</taxon>
        <taxon>Anaerosporobacter</taxon>
    </lineage>
</organism>
<evidence type="ECO:0000256" key="15">
    <source>
        <dbReference type="ARBA" id="ARBA00023134"/>
    </source>
</evidence>
<evidence type="ECO:0000256" key="12">
    <source>
        <dbReference type="ARBA" id="ARBA00022741"/>
    </source>
</evidence>
<dbReference type="Pfam" id="PF02283">
    <property type="entry name" value="CobU"/>
    <property type="match status" value="1"/>
</dbReference>
<dbReference type="STRING" id="1120996.SAMN02746066_00804"/>
<comment type="catalytic activity">
    <reaction evidence="3">
        <text>adenosylcob(III)inamide + GTP = adenosylcob(III)inamide phosphate + GDP + H(+)</text>
        <dbReference type="Rhea" id="RHEA:15765"/>
        <dbReference type="ChEBI" id="CHEBI:2480"/>
        <dbReference type="ChEBI" id="CHEBI:15378"/>
        <dbReference type="ChEBI" id="CHEBI:37565"/>
        <dbReference type="ChEBI" id="CHEBI:58189"/>
        <dbReference type="ChEBI" id="CHEBI:58502"/>
        <dbReference type="EC" id="2.7.1.156"/>
    </reaction>
</comment>
<evidence type="ECO:0000256" key="7">
    <source>
        <dbReference type="ARBA" id="ARBA00007490"/>
    </source>
</evidence>
<dbReference type="PIRSF" id="PIRSF006135">
    <property type="entry name" value="CobU"/>
    <property type="match status" value="1"/>
</dbReference>
<comment type="function">
    <text evidence="4">Catalyzes ATP-dependent phosphorylation of adenosylcobinamide and addition of GMP to adenosylcobinamide phosphate.</text>
</comment>
<dbReference type="RefSeq" id="WP_073283216.1">
    <property type="nucleotide sequence ID" value="NZ_FRCP01000006.1"/>
</dbReference>
<keyword evidence="10" id="KW-0169">Cobalamin biosynthesis</keyword>
<dbReference type="EC" id="2.7.1.156" evidence="8"/>
<keyword evidence="11 20" id="KW-0808">Transferase</keyword>
<keyword evidence="14" id="KW-0067">ATP-binding</keyword>
<evidence type="ECO:0000313" key="20">
    <source>
        <dbReference type="EMBL" id="SHM10792.1"/>
    </source>
</evidence>
<reference evidence="20 21" key="1">
    <citation type="submission" date="2016-11" db="EMBL/GenBank/DDBJ databases">
        <authorList>
            <person name="Jaros S."/>
            <person name="Januszkiewicz K."/>
            <person name="Wedrychowicz H."/>
        </authorList>
    </citation>
    <scope>NUCLEOTIDE SEQUENCE [LARGE SCALE GENOMIC DNA]</scope>
    <source>
        <strain evidence="20 21">DSM 15930</strain>
    </source>
</reference>
<evidence type="ECO:0000256" key="6">
    <source>
        <dbReference type="ARBA" id="ARBA00005159"/>
    </source>
</evidence>
<evidence type="ECO:0000256" key="13">
    <source>
        <dbReference type="ARBA" id="ARBA00022777"/>
    </source>
</evidence>
<feature type="binding site" evidence="19">
    <location>
        <begin position="7"/>
        <end position="14"/>
    </location>
    <ligand>
        <name>GTP</name>
        <dbReference type="ChEBI" id="CHEBI:37565"/>
    </ligand>
</feature>
<evidence type="ECO:0000256" key="17">
    <source>
        <dbReference type="ARBA" id="ARBA00030571"/>
    </source>
</evidence>
<gene>
    <name evidence="20" type="ORF">SAMN02746066_00804</name>
</gene>
<feature type="binding site" evidence="19">
    <location>
        <position position="81"/>
    </location>
    <ligand>
        <name>GTP</name>
        <dbReference type="ChEBI" id="CHEBI:37565"/>
    </ligand>
</feature>
<dbReference type="GO" id="GO:0005524">
    <property type="term" value="F:ATP binding"/>
    <property type="evidence" value="ECO:0007669"/>
    <property type="project" value="UniProtKB-KW"/>
</dbReference>
<comment type="pathway">
    <text evidence="5">Cofactor biosynthesis; adenosylcobalamin biosynthesis; adenosylcobalamin from cob(II)yrinate a,c-diamide: step 6/7.</text>
</comment>
<dbReference type="InterPro" id="IPR027417">
    <property type="entry name" value="P-loop_NTPase"/>
</dbReference>
<feature type="binding site" evidence="19">
    <location>
        <begin position="50"/>
        <end position="53"/>
    </location>
    <ligand>
        <name>GTP</name>
        <dbReference type="ChEBI" id="CHEBI:37565"/>
    </ligand>
</feature>
<proteinExistence type="inferred from homology"/>
<evidence type="ECO:0000256" key="14">
    <source>
        <dbReference type="ARBA" id="ARBA00022840"/>
    </source>
</evidence>
<comment type="catalytic activity">
    <reaction evidence="2">
        <text>adenosylcob(III)inamide phosphate + GTP + H(+) = adenosylcob(III)inamide-GDP + diphosphate</text>
        <dbReference type="Rhea" id="RHEA:22712"/>
        <dbReference type="ChEBI" id="CHEBI:15378"/>
        <dbReference type="ChEBI" id="CHEBI:33019"/>
        <dbReference type="ChEBI" id="CHEBI:37565"/>
        <dbReference type="ChEBI" id="CHEBI:58502"/>
        <dbReference type="ChEBI" id="CHEBI:60487"/>
        <dbReference type="EC" id="2.7.7.62"/>
    </reaction>
</comment>
<evidence type="ECO:0000256" key="1">
    <source>
        <dbReference type="ARBA" id="ARBA00000312"/>
    </source>
</evidence>
<dbReference type="OrthoDB" id="9799422at2"/>
<keyword evidence="21" id="KW-1185">Reference proteome</keyword>
<comment type="pathway">
    <text evidence="6">Cofactor biosynthesis; adenosylcobalamin biosynthesis; adenosylcobalamin from cob(II)yrinate a,c-diamide: step 5/7.</text>
</comment>
<dbReference type="GO" id="GO:0008820">
    <property type="term" value="F:cobinamide phosphate guanylyltransferase activity"/>
    <property type="evidence" value="ECO:0007669"/>
    <property type="project" value="UniProtKB-EC"/>
</dbReference>
<evidence type="ECO:0000256" key="18">
    <source>
        <dbReference type="PIRSR" id="PIRSR006135-1"/>
    </source>
</evidence>
<dbReference type="PANTHER" id="PTHR34848:SF1">
    <property type="entry name" value="BIFUNCTIONAL ADENOSYLCOBALAMIN BIOSYNTHESIS PROTEIN COBU"/>
    <property type="match status" value="1"/>
</dbReference>
<dbReference type="PANTHER" id="PTHR34848">
    <property type="match status" value="1"/>
</dbReference>
<dbReference type="GO" id="GO:0009236">
    <property type="term" value="P:cobalamin biosynthetic process"/>
    <property type="evidence" value="ECO:0007669"/>
    <property type="project" value="UniProtKB-UniPathway"/>
</dbReference>
<protein>
    <recommendedName>
        <fullName evidence="16">Adenosylcobinamide kinase</fullName>
        <ecNumber evidence="8">2.7.1.156</ecNumber>
        <ecNumber evidence="9">2.7.7.62</ecNumber>
    </recommendedName>
    <alternativeName>
        <fullName evidence="17">Adenosylcobinamide-phosphate guanylyltransferase</fullName>
    </alternativeName>
</protein>
<evidence type="ECO:0000256" key="11">
    <source>
        <dbReference type="ARBA" id="ARBA00022679"/>
    </source>
</evidence>
<comment type="similarity">
    <text evidence="7">Belongs to the CobU/CobP family.</text>
</comment>
<dbReference type="GO" id="GO:0043752">
    <property type="term" value="F:adenosylcobinamide kinase activity"/>
    <property type="evidence" value="ECO:0007669"/>
    <property type="project" value="UniProtKB-EC"/>
</dbReference>
<dbReference type="Proteomes" id="UP000184038">
    <property type="component" value="Unassembled WGS sequence"/>
</dbReference>